<dbReference type="OrthoDB" id="9807041at2"/>
<accession>A0A1I5WLZ1</accession>
<dbReference type="PANTHER" id="PTHR43695:SF1">
    <property type="entry name" value="RHAMNOGALACTURONAN ACETYLESTERASE"/>
    <property type="match status" value="1"/>
</dbReference>
<gene>
    <name evidence="4" type="ORF">SAMN04487928_12351</name>
</gene>
<dbReference type="EMBL" id="FOXO01000023">
    <property type="protein sequence ID" value="SFQ20548.1"/>
    <property type="molecule type" value="Genomic_DNA"/>
</dbReference>
<dbReference type="CDD" id="cd01821">
    <property type="entry name" value="Rhamnogalacturan_acetylesterase_like"/>
    <property type="match status" value="1"/>
</dbReference>
<dbReference type="PANTHER" id="PTHR43695">
    <property type="entry name" value="PUTATIVE (AFU_ORTHOLOGUE AFUA_2G17250)-RELATED"/>
    <property type="match status" value="1"/>
</dbReference>
<evidence type="ECO:0000259" key="3">
    <source>
        <dbReference type="Pfam" id="PF13472"/>
    </source>
</evidence>
<dbReference type="InterPro" id="IPR036514">
    <property type="entry name" value="SGNH_hydro_sf"/>
</dbReference>
<dbReference type="Gene3D" id="3.40.50.1110">
    <property type="entry name" value="SGNH hydrolase"/>
    <property type="match status" value="1"/>
</dbReference>
<evidence type="ECO:0000313" key="4">
    <source>
        <dbReference type="EMBL" id="SFQ20548.1"/>
    </source>
</evidence>
<evidence type="ECO:0000256" key="1">
    <source>
        <dbReference type="ARBA" id="ARBA00008668"/>
    </source>
</evidence>
<protein>
    <submittedName>
        <fullName evidence="4">Lysophospholipase L1</fullName>
    </submittedName>
</protein>
<keyword evidence="5" id="KW-1185">Reference proteome</keyword>
<name>A0A1I5WLZ1_9FIRM</name>
<evidence type="ECO:0000313" key="5">
    <source>
        <dbReference type="Proteomes" id="UP000182624"/>
    </source>
</evidence>
<reference evidence="5" key="1">
    <citation type="submission" date="2016-10" db="EMBL/GenBank/DDBJ databases">
        <authorList>
            <person name="Varghese N."/>
            <person name="Submissions S."/>
        </authorList>
    </citation>
    <scope>NUCLEOTIDE SEQUENCE [LARGE SCALE GENOMIC DNA]</scope>
    <source>
        <strain evidence="5">P18</strain>
    </source>
</reference>
<sequence length="240" mass="27267">MRHIFWAGDSTVACNKFNTYPQTGIAQAFDRYTKEDVVIYNHAVNGRSTKSFIDESRLAVIYDEITKGDYLFIQFGHNDEKINDPTRYTKPHDDFIVNLGKFVNVARNKGAYPVFITSVERRLFDEKGNLKPSEHTEYVEGMKEAGEKFNVPVVDLFTMSRNFLEKTGDEASKKYYMNLAAGEADWAPEGKIDNSHLKYEGALLYAGMIAKGLSELDEPYRSLVIDNLALAKYLDIETNG</sequence>
<feature type="domain" description="SGNH hydrolase-type esterase" evidence="3">
    <location>
        <begin position="8"/>
        <end position="162"/>
    </location>
</feature>
<dbReference type="Pfam" id="PF13472">
    <property type="entry name" value="Lipase_GDSL_2"/>
    <property type="match status" value="1"/>
</dbReference>
<dbReference type="InterPro" id="IPR013830">
    <property type="entry name" value="SGNH_hydro"/>
</dbReference>
<dbReference type="InterPro" id="IPR037459">
    <property type="entry name" value="RhgT-like"/>
</dbReference>
<dbReference type="RefSeq" id="WP_074890137.1">
    <property type="nucleotide sequence ID" value="NZ_FOXO01000023.1"/>
</dbReference>
<keyword evidence="2" id="KW-0378">Hydrolase</keyword>
<dbReference type="AlphaFoldDB" id="A0A1I5WLZ1"/>
<dbReference type="GO" id="GO:0016787">
    <property type="term" value="F:hydrolase activity"/>
    <property type="evidence" value="ECO:0007669"/>
    <property type="project" value="UniProtKB-KW"/>
</dbReference>
<organism evidence="4 5">
    <name type="scientific">Butyrivibrio proteoclasticus</name>
    <dbReference type="NCBI Taxonomy" id="43305"/>
    <lineage>
        <taxon>Bacteria</taxon>
        <taxon>Bacillati</taxon>
        <taxon>Bacillota</taxon>
        <taxon>Clostridia</taxon>
        <taxon>Lachnospirales</taxon>
        <taxon>Lachnospiraceae</taxon>
        <taxon>Butyrivibrio</taxon>
    </lineage>
</organism>
<proteinExistence type="inferred from homology"/>
<dbReference type="SUPFAM" id="SSF52266">
    <property type="entry name" value="SGNH hydrolase"/>
    <property type="match status" value="1"/>
</dbReference>
<evidence type="ECO:0000256" key="2">
    <source>
        <dbReference type="ARBA" id="ARBA00022801"/>
    </source>
</evidence>
<dbReference type="Proteomes" id="UP000182624">
    <property type="component" value="Unassembled WGS sequence"/>
</dbReference>
<comment type="similarity">
    <text evidence="1">Belongs to the 'GDSL' lipolytic enzyme family.</text>
</comment>